<dbReference type="Gene3D" id="2.60.120.260">
    <property type="entry name" value="Galactose-binding domain-like"/>
    <property type="match status" value="1"/>
</dbReference>
<evidence type="ECO:0000313" key="5">
    <source>
        <dbReference type="EMBL" id="UJO13388.1"/>
    </source>
</evidence>
<feature type="domain" description="Beta-galactosidase galactose-binding" evidence="4">
    <location>
        <begin position="194"/>
        <end position="248"/>
    </location>
</feature>
<dbReference type="Pfam" id="PF21317">
    <property type="entry name" value="BetaGal_ABD_1"/>
    <property type="match status" value="1"/>
</dbReference>
<gene>
    <name evidence="5" type="ORF">CLAFUR5_03566</name>
</gene>
<evidence type="ECO:0000256" key="2">
    <source>
        <dbReference type="ARBA" id="ARBA00023295"/>
    </source>
</evidence>
<evidence type="ECO:0000259" key="4">
    <source>
        <dbReference type="Pfam" id="PF21467"/>
    </source>
</evidence>
<dbReference type="RefSeq" id="XP_047757754.1">
    <property type="nucleotide sequence ID" value="XM_047902714.1"/>
</dbReference>
<dbReference type="AlphaFoldDB" id="A0A9Q8LAW6"/>
<protein>
    <submittedName>
        <fullName evidence="5">Beta-galactosidase</fullName>
    </submittedName>
</protein>
<sequence>MRDTIAKYVPKGSIPAPPANVPMMAVPEIRLEPLVSLADSLPAKVTKDYPVPMEALGQSYGFILCEHTATEASSGILHPGDRPRDRVLVYVNNVRVGIIDSQYQHPNNVSVDLKPGDTLRMLIESLGRVDYYSTGNKYADYLRQPHKGIVGNVTVGSKTMTRWNHYTIPLTELPSTTQAPSYSNNASDAKGQLPQFYHGTFKVPSGMNCTDPAALDPFLSIPAGVRGQVFVNGSNLGRYWLVGPQQSL</sequence>
<keyword evidence="6" id="KW-1185">Reference proteome</keyword>
<dbReference type="InterPro" id="IPR001944">
    <property type="entry name" value="Glycoside_Hdrlase_35"/>
</dbReference>
<dbReference type="PRINTS" id="PR00742">
    <property type="entry name" value="GLHYDRLASE35"/>
</dbReference>
<evidence type="ECO:0000259" key="3">
    <source>
        <dbReference type="Pfam" id="PF21317"/>
    </source>
</evidence>
<feature type="domain" description="Beta-galactosidase 1-like first all-beta" evidence="3">
    <location>
        <begin position="50"/>
        <end position="168"/>
    </location>
</feature>
<name>A0A9Q8LAW6_PASFU</name>
<dbReference type="OrthoDB" id="3636145at2759"/>
<dbReference type="SUPFAM" id="SSF49785">
    <property type="entry name" value="Galactose-binding domain-like"/>
    <property type="match status" value="1"/>
</dbReference>
<dbReference type="InterPro" id="IPR008979">
    <property type="entry name" value="Galactose-bd-like_sf"/>
</dbReference>
<reference evidence="5" key="1">
    <citation type="submission" date="2021-12" db="EMBL/GenBank/DDBJ databases">
        <authorList>
            <person name="Zaccaron A."/>
            <person name="Stergiopoulos I."/>
        </authorList>
    </citation>
    <scope>NUCLEOTIDE SEQUENCE</scope>
    <source>
        <strain evidence="5">Race5_Kim</strain>
    </source>
</reference>
<keyword evidence="1" id="KW-0378">Hydrolase</keyword>
<organism evidence="5 6">
    <name type="scientific">Passalora fulva</name>
    <name type="common">Tomato leaf mold</name>
    <name type="synonym">Cladosporium fulvum</name>
    <dbReference type="NCBI Taxonomy" id="5499"/>
    <lineage>
        <taxon>Eukaryota</taxon>
        <taxon>Fungi</taxon>
        <taxon>Dikarya</taxon>
        <taxon>Ascomycota</taxon>
        <taxon>Pezizomycotina</taxon>
        <taxon>Dothideomycetes</taxon>
        <taxon>Dothideomycetidae</taxon>
        <taxon>Mycosphaerellales</taxon>
        <taxon>Mycosphaerellaceae</taxon>
        <taxon>Fulvia</taxon>
    </lineage>
</organism>
<dbReference type="Pfam" id="PF21467">
    <property type="entry name" value="BetaGal_gal-bd"/>
    <property type="match status" value="1"/>
</dbReference>
<dbReference type="EMBL" id="CP090164">
    <property type="protein sequence ID" value="UJO13388.1"/>
    <property type="molecule type" value="Genomic_DNA"/>
</dbReference>
<dbReference type="GO" id="GO:0004553">
    <property type="term" value="F:hydrolase activity, hydrolyzing O-glycosyl compounds"/>
    <property type="evidence" value="ECO:0007669"/>
    <property type="project" value="InterPro"/>
</dbReference>
<proteinExistence type="predicted"/>
<dbReference type="GeneID" id="71983444"/>
<dbReference type="PANTHER" id="PTHR23421">
    <property type="entry name" value="BETA-GALACTOSIDASE RELATED"/>
    <property type="match status" value="1"/>
</dbReference>
<dbReference type="Proteomes" id="UP000756132">
    <property type="component" value="Chromosome 2"/>
</dbReference>
<dbReference type="KEGG" id="ffu:CLAFUR5_03566"/>
<dbReference type="InterPro" id="IPR048913">
    <property type="entry name" value="BetaGal_gal-bd"/>
</dbReference>
<dbReference type="InterPro" id="IPR048912">
    <property type="entry name" value="BetaGal1-like_ABD1"/>
</dbReference>
<accession>A0A9Q8LAW6</accession>
<evidence type="ECO:0000256" key="1">
    <source>
        <dbReference type="ARBA" id="ARBA00022801"/>
    </source>
</evidence>
<dbReference type="GO" id="GO:0005975">
    <property type="term" value="P:carbohydrate metabolic process"/>
    <property type="evidence" value="ECO:0007669"/>
    <property type="project" value="InterPro"/>
</dbReference>
<keyword evidence="2" id="KW-0326">Glycosidase</keyword>
<evidence type="ECO:0000313" key="6">
    <source>
        <dbReference type="Proteomes" id="UP000756132"/>
    </source>
</evidence>
<reference evidence="5" key="2">
    <citation type="journal article" date="2022" name="Microb. Genom.">
        <title>A chromosome-scale genome assembly of the tomato pathogen Cladosporium fulvum reveals a compartmentalized genome architecture and the presence of a dispensable chromosome.</title>
        <authorList>
            <person name="Zaccaron A.Z."/>
            <person name="Chen L.H."/>
            <person name="Samaras A."/>
            <person name="Stergiopoulos I."/>
        </authorList>
    </citation>
    <scope>NUCLEOTIDE SEQUENCE</scope>
    <source>
        <strain evidence="5">Race5_Kim</strain>
    </source>
</reference>